<feature type="domain" description="ABC transmembrane type-1" evidence="8">
    <location>
        <begin position="79"/>
        <end position="261"/>
    </location>
</feature>
<keyword evidence="4 7" id="KW-0812">Transmembrane</keyword>
<accession>A0ABX7JPM5</accession>
<gene>
    <name evidence="9" type="primary">phnE</name>
    <name evidence="9" type="ORF">JWJ88_20940</name>
</gene>
<evidence type="ECO:0000256" key="3">
    <source>
        <dbReference type="ARBA" id="ARBA00022475"/>
    </source>
</evidence>
<feature type="transmembrane region" description="Helical" evidence="7">
    <location>
        <begin position="27"/>
        <end position="45"/>
    </location>
</feature>
<organism evidence="9 10">
    <name type="scientific">Paracoccus methylovorus</name>
    <dbReference type="NCBI Taxonomy" id="2812658"/>
    <lineage>
        <taxon>Bacteria</taxon>
        <taxon>Pseudomonadati</taxon>
        <taxon>Pseudomonadota</taxon>
        <taxon>Alphaproteobacteria</taxon>
        <taxon>Rhodobacterales</taxon>
        <taxon>Paracoccaceae</taxon>
        <taxon>Paracoccus</taxon>
    </lineage>
</organism>
<dbReference type="Pfam" id="PF00528">
    <property type="entry name" value="BPD_transp_1"/>
    <property type="match status" value="1"/>
</dbReference>
<proteinExistence type="inferred from homology"/>
<evidence type="ECO:0000256" key="6">
    <source>
        <dbReference type="ARBA" id="ARBA00023136"/>
    </source>
</evidence>
<dbReference type="RefSeq" id="WP_205297121.1">
    <property type="nucleotide sequence ID" value="NZ_CP070372.1"/>
</dbReference>
<evidence type="ECO:0000256" key="5">
    <source>
        <dbReference type="ARBA" id="ARBA00022989"/>
    </source>
</evidence>
<dbReference type="InterPro" id="IPR000515">
    <property type="entry name" value="MetI-like"/>
</dbReference>
<sequence length="269" mass="29413">MNRSDAPAQAQSWRPPTIFGSYRIRRLFYWGVVLYVIATVLTLNVDGRRVMAGFSRAGDIFARMLPPDFSRWSLIWNGMMESIQIAIISTVVGIVLAIPVGLAAARNLAPKPVYLAARGFIVVGRTFHEILIAIFFVKLFGFGPLAGVLTLAFGSTTFLAKTLAEDIENMKMGPIEALRATGASFGQIVSFGVMPQVLVKQIGIYIYRLDSNLRHSTIIGIVGAGGIGTTLSASFTKYDYDFASAILLCIAALVAMGEILSDWIRRRLR</sequence>
<evidence type="ECO:0000256" key="2">
    <source>
        <dbReference type="ARBA" id="ARBA00022448"/>
    </source>
</evidence>
<dbReference type="InterPro" id="IPR035906">
    <property type="entry name" value="MetI-like_sf"/>
</dbReference>
<dbReference type="Gene3D" id="1.10.3720.10">
    <property type="entry name" value="MetI-like"/>
    <property type="match status" value="1"/>
</dbReference>
<feature type="transmembrane region" description="Helical" evidence="7">
    <location>
        <begin position="142"/>
        <end position="164"/>
    </location>
</feature>
<dbReference type="InterPro" id="IPR005769">
    <property type="entry name" value="PhnE/PtxC"/>
</dbReference>
<evidence type="ECO:0000313" key="9">
    <source>
        <dbReference type="EMBL" id="QRZ16237.1"/>
    </source>
</evidence>
<evidence type="ECO:0000256" key="7">
    <source>
        <dbReference type="RuleBase" id="RU363032"/>
    </source>
</evidence>
<evidence type="ECO:0000256" key="1">
    <source>
        <dbReference type="ARBA" id="ARBA00004651"/>
    </source>
</evidence>
<dbReference type="NCBIfam" id="TIGR01097">
    <property type="entry name" value="PhnE"/>
    <property type="match status" value="1"/>
</dbReference>
<protein>
    <submittedName>
        <fullName evidence="9">Phosphonate ABC transporter, permease protein PhnE</fullName>
    </submittedName>
</protein>
<comment type="similarity">
    <text evidence="7">Belongs to the binding-protein-dependent transport system permease family.</text>
</comment>
<dbReference type="CDD" id="cd06261">
    <property type="entry name" value="TM_PBP2"/>
    <property type="match status" value="1"/>
</dbReference>
<name>A0ABX7JPM5_9RHOB</name>
<dbReference type="PANTHER" id="PTHR30043">
    <property type="entry name" value="PHOSPHONATES TRANSPORT SYSTEM PERMEASE PROTEIN"/>
    <property type="match status" value="1"/>
</dbReference>
<geneLocation type="plasmid" evidence="9 10">
    <name>p2</name>
</geneLocation>
<keyword evidence="5 7" id="KW-1133">Transmembrane helix</keyword>
<keyword evidence="2 7" id="KW-0813">Transport</keyword>
<feature type="transmembrane region" description="Helical" evidence="7">
    <location>
        <begin position="242"/>
        <end position="260"/>
    </location>
</feature>
<keyword evidence="6 7" id="KW-0472">Membrane</keyword>
<keyword evidence="9" id="KW-0614">Plasmid</keyword>
<keyword evidence="10" id="KW-1185">Reference proteome</keyword>
<keyword evidence="3" id="KW-1003">Cell membrane</keyword>
<comment type="subcellular location">
    <subcellularLocation>
        <location evidence="1 7">Cell membrane</location>
        <topology evidence="1 7">Multi-pass membrane protein</topology>
    </subcellularLocation>
</comment>
<feature type="transmembrane region" description="Helical" evidence="7">
    <location>
        <begin position="217"/>
        <end position="236"/>
    </location>
</feature>
<dbReference type="PANTHER" id="PTHR30043:SF1">
    <property type="entry name" value="ABC TRANSPORT SYSTEM PERMEASE PROTEIN P69"/>
    <property type="match status" value="1"/>
</dbReference>
<dbReference type="EMBL" id="CP070372">
    <property type="protein sequence ID" value="QRZ16237.1"/>
    <property type="molecule type" value="Genomic_DNA"/>
</dbReference>
<feature type="transmembrane region" description="Helical" evidence="7">
    <location>
        <begin position="83"/>
        <end position="103"/>
    </location>
</feature>
<evidence type="ECO:0000259" key="8">
    <source>
        <dbReference type="PROSITE" id="PS50928"/>
    </source>
</evidence>
<evidence type="ECO:0000313" key="10">
    <source>
        <dbReference type="Proteomes" id="UP000663629"/>
    </source>
</evidence>
<reference evidence="9 10" key="1">
    <citation type="submission" date="2021-02" db="EMBL/GenBank/DDBJ databases">
        <title>Paracoccus methylovroum sp.nov., a new methanol and methylamine utilizing methylotrophic denitrifer.</title>
        <authorList>
            <person name="Timsy T."/>
            <person name="Behrendt U."/>
            <person name="Ulrich A."/>
            <person name="Spanner T."/>
            <person name="Foesel B.U."/>
            <person name="Horn M.A."/>
            <person name="Kolb S."/>
        </authorList>
    </citation>
    <scope>NUCLEOTIDE SEQUENCE [LARGE SCALE GENOMIC DNA]</scope>
    <source>
        <strain evidence="9 10">H4-D09</strain>
        <plasmid evidence="9 10">p2</plasmid>
    </source>
</reference>
<dbReference type="PROSITE" id="PS50928">
    <property type="entry name" value="ABC_TM1"/>
    <property type="match status" value="1"/>
</dbReference>
<dbReference type="Proteomes" id="UP000663629">
    <property type="component" value="Plasmid p2"/>
</dbReference>
<dbReference type="SUPFAM" id="SSF161098">
    <property type="entry name" value="MetI-like"/>
    <property type="match status" value="1"/>
</dbReference>
<evidence type="ECO:0000256" key="4">
    <source>
        <dbReference type="ARBA" id="ARBA00022692"/>
    </source>
</evidence>